<keyword evidence="1" id="KW-0677">Repeat</keyword>
<evidence type="ECO:0000259" key="3">
    <source>
        <dbReference type="Pfam" id="PF24883"/>
    </source>
</evidence>
<name>A0A3M7CP89_HORWE</name>
<evidence type="ECO:0000256" key="2">
    <source>
        <dbReference type="PROSITE-ProRule" id="PRU00023"/>
    </source>
</evidence>
<feature type="repeat" description="ANK" evidence="2">
    <location>
        <begin position="864"/>
        <end position="896"/>
    </location>
</feature>
<dbReference type="Gene3D" id="3.40.50.300">
    <property type="entry name" value="P-loop containing nucleotide triphosphate hydrolases"/>
    <property type="match status" value="1"/>
</dbReference>
<evidence type="ECO:0000313" key="4">
    <source>
        <dbReference type="EMBL" id="RMY53774.1"/>
    </source>
</evidence>
<evidence type="ECO:0000313" key="5">
    <source>
        <dbReference type="Proteomes" id="UP000269276"/>
    </source>
</evidence>
<dbReference type="InterPro" id="IPR002110">
    <property type="entry name" value="Ankyrin_rpt"/>
</dbReference>
<feature type="repeat" description="ANK" evidence="2">
    <location>
        <begin position="798"/>
        <end position="830"/>
    </location>
</feature>
<accession>A0A3M7CP89</accession>
<organism evidence="4 5">
    <name type="scientific">Hortaea werneckii</name>
    <name type="common">Black yeast</name>
    <name type="synonym">Cladosporium werneckii</name>
    <dbReference type="NCBI Taxonomy" id="91943"/>
    <lineage>
        <taxon>Eukaryota</taxon>
        <taxon>Fungi</taxon>
        <taxon>Dikarya</taxon>
        <taxon>Ascomycota</taxon>
        <taxon>Pezizomycotina</taxon>
        <taxon>Dothideomycetes</taxon>
        <taxon>Dothideomycetidae</taxon>
        <taxon>Mycosphaerellales</taxon>
        <taxon>Teratosphaeriaceae</taxon>
        <taxon>Hortaea</taxon>
    </lineage>
</organism>
<sequence length="936" mass="103742">MSCQIGKYFPITTDMEVAGSAVGIASLGITICQGLLSYYNDCKDYESDISGTRASIEDLCGTLVLLKENLDAGGLDDKRTAQVSSCLKSCNSGLQDLGTKLDELKKYSKPEGLRQRARAELQKAVYPFRKDTLDKLRGNVADVRERLKLALQVLELSVLQSDRWRKIVDWLSPADPWTNHRSARERHEPHTGDWLLQSSTYLDWKDGKSRHLWISGKAGCGKTVLSSTMIEDVKELCDTAENLGKFGLGAFYFTFSDKQKQSYEDLLRSLVEQLAWKQESYSRLQQAFDNPSRGRMGEGELEKVLLLSFQAYNRVFLALDALDESPEENDTRQTMLEQVERLVQHASNVKILATSREVRDVQESMEMLKAERINVADSKVDNDIRKYVVSELSKDRRLSRLSDKTTSLIEDTLSARADGMFRWAYCQIQELKKLKSTKPKYIEDVLQSLPTTLDGTYERILYAIGKRYQQEALTLLRWITYSKEPLTLRELAESSIIDPSGEGIVDTDNRGDIEDSVDILSGLILIYEEHDGHGTDNSHNVNDGANLSSNPLPRQFDDTAIESCTVKLNPKSKVRLAHFSVKEYLESKRILDGTAKDFHLDAAREHRFLAQSCVTYIIHYSNDTVKLLVRADRNAYPLLQLSANSWCYHSSLQSDGDMEHEIRMLNNTAFTHCWLLHEESMFADEELEVLEKSNLSASRPAPAIYFASYLGLRKVAELLLARGADVNAFEGFFGSALQAASWNGFMEIVELLLARGAEVNAQGGHHGTALQAAPLLGYIEVVERLLNAGADVNAHGGYYGNALQAASLCGSIEIVERLLTAGADVNAQGGYYGSALQAAAHRGSIGVVEKLLTAGADVNAQGGKCGNALQAAASQGSMEVVERLLDAGAYVNAQGGRYDNALRAAKLYERIEIVNLLLAAGAVPMEDDQLSVGSEE</sequence>
<dbReference type="AlphaFoldDB" id="A0A3M7CP89"/>
<dbReference type="InterPro" id="IPR056884">
    <property type="entry name" value="NPHP3-like_N"/>
</dbReference>
<feature type="domain" description="Nephrocystin 3-like N-terminal" evidence="3">
    <location>
        <begin position="191"/>
        <end position="356"/>
    </location>
</feature>
<dbReference type="PANTHER" id="PTHR10039">
    <property type="entry name" value="AMELOGENIN"/>
    <property type="match status" value="1"/>
</dbReference>
<feature type="repeat" description="ANK" evidence="2">
    <location>
        <begin position="831"/>
        <end position="863"/>
    </location>
</feature>
<dbReference type="VEuPathDB" id="FungiDB:BTJ68_13350"/>
<dbReference type="InterPro" id="IPR027417">
    <property type="entry name" value="P-loop_NTPase"/>
</dbReference>
<dbReference type="PANTHER" id="PTHR10039:SF16">
    <property type="entry name" value="GPI INOSITOL-DEACYLASE"/>
    <property type="match status" value="1"/>
</dbReference>
<dbReference type="InterPro" id="IPR036770">
    <property type="entry name" value="Ankyrin_rpt-contain_sf"/>
</dbReference>
<dbReference type="PROSITE" id="PS50297">
    <property type="entry name" value="ANK_REP_REGION"/>
    <property type="match status" value="2"/>
</dbReference>
<reference evidence="4 5" key="1">
    <citation type="journal article" date="2018" name="BMC Genomics">
        <title>Genomic evidence for intraspecific hybridization in a clonal and extremely halotolerant yeast.</title>
        <authorList>
            <person name="Gostincar C."/>
            <person name="Stajich J.E."/>
            <person name="Zupancic J."/>
            <person name="Zalar P."/>
            <person name="Gunde-Cimerman N."/>
        </authorList>
    </citation>
    <scope>NUCLEOTIDE SEQUENCE [LARGE SCALE GENOMIC DNA]</scope>
    <source>
        <strain evidence="4 5">EXF-2682</strain>
    </source>
</reference>
<evidence type="ECO:0000256" key="1">
    <source>
        <dbReference type="ARBA" id="ARBA00022737"/>
    </source>
</evidence>
<proteinExistence type="predicted"/>
<gene>
    <name evidence="4" type="ORF">D0863_13843</name>
</gene>
<dbReference type="SMART" id="SM00248">
    <property type="entry name" value="ANK"/>
    <property type="match status" value="7"/>
</dbReference>
<dbReference type="SUPFAM" id="SSF52540">
    <property type="entry name" value="P-loop containing nucleoside triphosphate hydrolases"/>
    <property type="match status" value="1"/>
</dbReference>
<feature type="repeat" description="ANK" evidence="2">
    <location>
        <begin position="765"/>
        <end position="797"/>
    </location>
</feature>
<dbReference type="Pfam" id="PF12796">
    <property type="entry name" value="Ank_2"/>
    <property type="match status" value="2"/>
</dbReference>
<dbReference type="OrthoDB" id="1577640at2759"/>
<dbReference type="EMBL" id="QWIP01000826">
    <property type="protein sequence ID" value="RMY53774.1"/>
    <property type="molecule type" value="Genomic_DNA"/>
</dbReference>
<feature type="repeat" description="ANK" evidence="2">
    <location>
        <begin position="735"/>
        <end position="764"/>
    </location>
</feature>
<dbReference type="Gene3D" id="1.25.40.20">
    <property type="entry name" value="Ankyrin repeat-containing domain"/>
    <property type="match status" value="1"/>
</dbReference>
<keyword evidence="2" id="KW-0040">ANK repeat</keyword>
<dbReference type="PROSITE" id="PS50088">
    <property type="entry name" value="ANK_REPEAT"/>
    <property type="match status" value="5"/>
</dbReference>
<comment type="caution">
    <text evidence="4">The sequence shown here is derived from an EMBL/GenBank/DDBJ whole genome shotgun (WGS) entry which is preliminary data.</text>
</comment>
<dbReference type="SUPFAM" id="SSF48403">
    <property type="entry name" value="Ankyrin repeat"/>
    <property type="match status" value="1"/>
</dbReference>
<dbReference type="Pfam" id="PF24883">
    <property type="entry name" value="NPHP3_N"/>
    <property type="match status" value="1"/>
</dbReference>
<dbReference type="Proteomes" id="UP000269276">
    <property type="component" value="Unassembled WGS sequence"/>
</dbReference>
<protein>
    <recommendedName>
        <fullName evidence="3">Nephrocystin 3-like N-terminal domain-containing protein</fullName>
    </recommendedName>
</protein>